<evidence type="ECO:0008006" key="3">
    <source>
        <dbReference type="Google" id="ProtNLM"/>
    </source>
</evidence>
<reference evidence="1 2" key="1">
    <citation type="submission" date="2021-03" db="EMBL/GenBank/DDBJ databases">
        <authorList>
            <person name="King G.J."/>
            <person name="Bancroft I."/>
            <person name="Baten A."/>
            <person name="Bloomfield J."/>
            <person name="Borpatragohain P."/>
            <person name="He Z."/>
            <person name="Irish N."/>
            <person name="Irwin J."/>
            <person name="Liu K."/>
            <person name="Mauleon R.P."/>
            <person name="Moore J."/>
            <person name="Morris R."/>
            <person name="Ostergaard L."/>
            <person name="Wang B."/>
            <person name="Wells R."/>
        </authorList>
    </citation>
    <scope>NUCLEOTIDE SEQUENCE [LARGE SCALE GENOMIC DNA]</scope>
    <source>
        <strain evidence="1">R-o-18</strain>
        <tissue evidence="1">Leaf</tissue>
    </source>
</reference>
<dbReference type="Proteomes" id="UP000823674">
    <property type="component" value="Chromosome A08"/>
</dbReference>
<evidence type="ECO:0000313" key="1">
    <source>
        <dbReference type="EMBL" id="KAG5390654.1"/>
    </source>
</evidence>
<sequence length="191" mass="21644">MDPHVSETPHPEFSRRMFAFGEEQVGIKVTEDQKSSCISKIINALEEEEEIVVNRASTFEKLLAIAKETSILWLFWAFPYIQAIESFEEARNLVLFAGKPVRFSIREFTLVTGLNFRRFPPHSKKRSTKNISCKAQVISIISAGVEQSNVNPELGWSDDEEDVQVDNIAISQAEPPKLMLSGCVMKPKRKT</sequence>
<comment type="caution">
    <text evidence="1">The sequence shown here is derived from an EMBL/GenBank/DDBJ whole genome shotgun (WGS) entry which is preliminary data.</text>
</comment>
<protein>
    <recommendedName>
        <fullName evidence="3">DUF1985 domain-containing protein</fullName>
    </recommendedName>
</protein>
<gene>
    <name evidence="1" type="primary">A08g510110.1_BraROA</name>
    <name evidence="1" type="ORF">IGI04_032195</name>
</gene>
<evidence type="ECO:0000313" key="2">
    <source>
        <dbReference type="Proteomes" id="UP000823674"/>
    </source>
</evidence>
<accession>A0ABQ7LVS8</accession>
<organism evidence="1 2">
    <name type="scientific">Brassica rapa subsp. trilocularis</name>
    <dbReference type="NCBI Taxonomy" id="1813537"/>
    <lineage>
        <taxon>Eukaryota</taxon>
        <taxon>Viridiplantae</taxon>
        <taxon>Streptophyta</taxon>
        <taxon>Embryophyta</taxon>
        <taxon>Tracheophyta</taxon>
        <taxon>Spermatophyta</taxon>
        <taxon>Magnoliopsida</taxon>
        <taxon>eudicotyledons</taxon>
        <taxon>Gunneridae</taxon>
        <taxon>Pentapetalae</taxon>
        <taxon>rosids</taxon>
        <taxon>malvids</taxon>
        <taxon>Brassicales</taxon>
        <taxon>Brassicaceae</taxon>
        <taxon>Brassiceae</taxon>
        <taxon>Brassica</taxon>
    </lineage>
</organism>
<name>A0ABQ7LVS8_BRACM</name>
<keyword evidence="2" id="KW-1185">Reference proteome</keyword>
<proteinExistence type="predicted"/>
<dbReference type="EMBL" id="JADBGQ010000007">
    <property type="protein sequence ID" value="KAG5390654.1"/>
    <property type="molecule type" value="Genomic_DNA"/>
</dbReference>